<name>A0AAN8W1U8_9MAGN</name>
<dbReference type="InterPro" id="IPR051886">
    <property type="entry name" value="Seed_Dev/Stress_Resp_Reg"/>
</dbReference>
<reference evidence="2 3" key="1">
    <citation type="submission" date="2023-12" db="EMBL/GenBank/DDBJ databases">
        <title>A high-quality genome assembly for Dillenia turbinata (Dilleniales).</title>
        <authorList>
            <person name="Chanderbali A."/>
        </authorList>
    </citation>
    <scope>NUCLEOTIDE SEQUENCE [LARGE SCALE GENOMIC DNA]</scope>
    <source>
        <strain evidence="2">LSX21</strain>
        <tissue evidence="2">Leaf</tissue>
    </source>
</reference>
<dbReference type="PANTHER" id="PTHR46354">
    <property type="entry name" value="DOG1 DOMAIN-CONTAINING PROTEIN"/>
    <property type="match status" value="1"/>
</dbReference>
<dbReference type="GO" id="GO:0043565">
    <property type="term" value="F:sequence-specific DNA binding"/>
    <property type="evidence" value="ECO:0007669"/>
    <property type="project" value="InterPro"/>
</dbReference>
<gene>
    <name evidence="2" type="ORF">RJ641_031906</name>
</gene>
<dbReference type="Proteomes" id="UP001370490">
    <property type="component" value="Unassembled WGS sequence"/>
</dbReference>
<dbReference type="InterPro" id="IPR025422">
    <property type="entry name" value="TGA_domain"/>
</dbReference>
<dbReference type="AlphaFoldDB" id="A0AAN8W1U8"/>
<dbReference type="Pfam" id="PF14144">
    <property type="entry name" value="DOG1"/>
    <property type="match status" value="1"/>
</dbReference>
<protein>
    <submittedName>
        <fullName evidence="2">Transcription factor TGA like domain</fullName>
    </submittedName>
</protein>
<accession>A0AAN8W1U8</accession>
<feature type="domain" description="DOG1" evidence="1">
    <location>
        <begin position="7"/>
        <end position="199"/>
    </location>
</feature>
<sequence>MDSHGLCKSFQQFYENRMEERNQQLKQLVLAIKNSQTQHNLILLIDHVIRHYRNYFNAKSKFAKRDILSFFSQKWASSLEHSFLWIGGFRPTTAFHLHYSKLGLQLESKLAGSTRQTSSTTDLADLTPSQLARVDELQRKTTREEREVTEKMADSAMVELAHTVTRSMMMMENDGARGMSYEGRVELVLAEKRKRRRGF</sequence>
<dbReference type="PROSITE" id="PS51806">
    <property type="entry name" value="DOG1"/>
    <property type="match status" value="1"/>
</dbReference>
<evidence type="ECO:0000313" key="2">
    <source>
        <dbReference type="EMBL" id="KAK6938398.1"/>
    </source>
</evidence>
<dbReference type="PANTHER" id="PTHR46354:SF4">
    <property type="entry name" value="PROTEIN DOG1-LIKE 3"/>
    <property type="match status" value="1"/>
</dbReference>
<dbReference type="EMBL" id="JBAMMX010000006">
    <property type="protein sequence ID" value="KAK6938398.1"/>
    <property type="molecule type" value="Genomic_DNA"/>
</dbReference>
<proteinExistence type="predicted"/>
<comment type="caution">
    <text evidence="2">The sequence shown here is derived from an EMBL/GenBank/DDBJ whole genome shotgun (WGS) entry which is preliminary data.</text>
</comment>
<evidence type="ECO:0000313" key="3">
    <source>
        <dbReference type="Proteomes" id="UP001370490"/>
    </source>
</evidence>
<keyword evidence="3" id="KW-1185">Reference proteome</keyword>
<organism evidence="2 3">
    <name type="scientific">Dillenia turbinata</name>
    <dbReference type="NCBI Taxonomy" id="194707"/>
    <lineage>
        <taxon>Eukaryota</taxon>
        <taxon>Viridiplantae</taxon>
        <taxon>Streptophyta</taxon>
        <taxon>Embryophyta</taxon>
        <taxon>Tracheophyta</taxon>
        <taxon>Spermatophyta</taxon>
        <taxon>Magnoliopsida</taxon>
        <taxon>eudicotyledons</taxon>
        <taxon>Gunneridae</taxon>
        <taxon>Pentapetalae</taxon>
        <taxon>Dilleniales</taxon>
        <taxon>Dilleniaceae</taxon>
        <taxon>Dillenia</taxon>
    </lineage>
</organism>
<dbReference type="GO" id="GO:0006351">
    <property type="term" value="P:DNA-templated transcription"/>
    <property type="evidence" value="ECO:0007669"/>
    <property type="project" value="InterPro"/>
</dbReference>
<evidence type="ECO:0000259" key="1">
    <source>
        <dbReference type="PROSITE" id="PS51806"/>
    </source>
</evidence>